<organism evidence="1 2">
    <name type="scientific">Tetrabaena socialis</name>
    <dbReference type="NCBI Taxonomy" id="47790"/>
    <lineage>
        <taxon>Eukaryota</taxon>
        <taxon>Viridiplantae</taxon>
        <taxon>Chlorophyta</taxon>
        <taxon>core chlorophytes</taxon>
        <taxon>Chlorophyceae</taxon>
        <taxon>CS clade</taxon>
        <taxon>Chlamydomonadales</taxon>
        <taxon>Tetrabaenaceae</taxon>
        <taxon>Tetrabaena</taxon>
    </lineage>
</organism>
<dbReference type="Proteomes" id="UP000236333">
    <property type="component" value="Unassembled WGS sequence"/>
</dbReference>
<dbReference type="AlphaFoldDB" id="A0A2J8AH59"/>
<evidence type="ECO:0000313" key="2">
    <source>
        <dbReference type="Proteomes" id="UP000236333"/>
    </source>
</evidence>
<dbReference type="EMBL" id="PGGS01000021">
    <property type="protein sequence ID" value="PNH11831.1"/>
    <property type="molecule type" value="Genomic_DNA"/>
</dbReference>
<gene>
    <name evidence="1" type="ORF">TSOC_001317</name>
</gene>
<proteinExistence type="predicted"/>
<name>A0A2J8AH59_9CHLO</name>
<sequence length="148" mass="15982">MMSVVGAVAVGARWAHANKAVDTFINIYTPLRCPSMRRPCVFGPQGRKPRRAAPPCGADWPALAAERSIAMTMAAERSKAMTMATMRQRWALGAAWHKRRGGLSGRRSVASPVPYLGLEAALLQRINLGRSLAGHEAPLAKLTIPVLK</sequence>
<comment type="caution">
    <text evidence="1">The sequence shown here is derived from an EMBL/GenBank/DDBJ whole genome shotgun (WGS) entry which is preliminary data.</text>
</comment>
<protein>
    <submittedName>
        <fullName evidence="1">Uncharacterized protein</fullName>
    </submittedName>
</protein>
<reference evidence="1 2" key="1">
    <citation type="journal article" date="2017" name="Mol. Biol. Evol.">
        <title>The 4-celled Tetrabaena socialis nuclear genome reveals the essential components for genetic control of cell number at the origin of multicellularity in the volvocine lineage.</title>
        <authorList>
            <person name="Featherston J."/>
            <person name="Arakaki Y."/>
            <person name="Hanschen E.R."/>
            <person name="Ferris P.J."/>
            <person name="Michod R.E."/>
            <person name="Olson B.J.S.C."/>
            <person name="Nozaki H."/>
            <person name="Durand P.M."/>
        </authorList>
    </citation>
    <scope>NUCLEOTIDE SEQUENCE [LARGE SCALE GENOMIC DNA]</scope>
    <source>
        <strain evidence="1 2">NIES-571</strain>
    </source>
</reference>
<keyword evidence="2" id="KW-1185">Reference proteome</keyword>
<feature type="non-terminal residue" evidence="1">
    <location>
        <position position="148"/>
    </location>
</feature>
<accession>A0A2J8AH59</accession>
<evidence type="ECO:0000313" key="1">
    <source>
        <dbReference type="EMBL" id="PNH11831.1"/>
    </source>
</evidence>